<dbReference type="Proteomes" id="UP000230002">
    <property type="component" value="Unassembled WGS sequence"/>
</dbReference>
<organism evidence="3 4">
    <name type="scientific">Ganoderma sinense ZZ0214-1</name>
    <dbReference type="NCBI Taxonomy" id="1077348"/>
    <lineage>
        <taxon>Eukaryota</taxon>
        <taxon>Fungi</taxon>
        <taxon>Dikarya</taxon>
        <taxon>Basidiomycota</taxon>
        <taxon>Agaricomycotina</taxon>
        <taxon>Agaricomycetes</taxon>
        <taxon>Polyporales</taxon>
        <taxon>Polyporaceae</taxon>
        <taxon>Ganoderma</taxon>
    </lineage>
</organism>
<feature type="domain" description="Fungal-type protein kinase" evidence="2">
    <location>
        <begin position="204"/>
        <end position="278"/>
    </location>
</feature>
<feature type="region of interest" description="Disordered" evidence="1">
    <location>
        <begin position="123"/>
        <end position="149"/>
    </location>
</feature>
<comment type="caution">
    <text evidence="3">The sequence shown here is derived from an EMBL/GenBank/DDBJ whole genome shotgun (WGS) entry which is preliminary data.</text>
</comment>
<dbReference type="PANTHER" id="PTHR38248">
    <property type="entry name" value="FUNK1 6"/>
    <property type="match status" value="1"/>
</dbReference>
<feature type="region of interest" description="Disordered" evidence="1">
    <location>
        <begin position="765"/>
        <end position="816"/>
    </location>
</feature>
<feature type="compositionally biased region" description="Low complexity" evidence="1">
    <location>
        <begin position="1"/>
        <end position="15"/>
    </location>
</feature>
<feature type="compositionally biased region" description="Low complexity" evidence="1">
    <location>
        <begin position="792"/>
        <end position="801"/>
    </location>
</feature>
<dbReference type="AlphaFoldDB" id="A0A2G8SBG4"/>
<keyword evidence="4" id="KW-1185">Reference proteome</keyword>
<dbReference type="Pfam" id="PF17667">
    <property type="entry name" value="Pkinase_fungal"/>
    <property type="match status" value="2"/>
</dbReference>
<protein>
    <recommendedName>
        <fullName evidence="2">Fungal-type protein kinase domain-containing protein</fullName>
    </recommendedName>
</protein>
<evidence type="ECO:0000313" key="4">
    <source>
        <dbReference type="Proteomes" id="UP000230002"/>
    </source>
</evidence>
<dbReference type="PANTHER" id="PTHR38248:SF2">
    <property type="entry name" value="FUNK1 11"/>
    <property type="match status" value="1"/>
</dbReference>
<accession>A0A2G8SBG4</accession>
<name>A0A2G8SBG4_9APHY</name>
<sequence length="816" mass="90161">MTLSSGPPSRGPTSTFEYNPAGDAASPPRVQRVRTLSDVSGASKHDQRRLDLNREMVWREQPLEAWFQSCLPGADPTGVTFAPFKVELENQEQGMYVGLRDGLNDCLRAVGWDGYEALTTDRLPDSSASGSSGDALRPDMGIYPTTRARTSPSDDSLDARVAWAWLELLIEVKWDPKAAPFSSRYTPRSPFLPTGRERCLSRGQLAEYAVEQFNRQHRQFLFMVHVMRDCARLLRFDRSGAVVSEEFDYVAHPEVLGTLLFRLSRMGRAERGHDPMATLASECEAATFRELHARFHADSATARGLRSAVAEGWPIVKVTMDAPFSSAGAAVRRGAVPTRREFLVGKPASLSLSLLGPGAKGFVAYDLTTGAVVFMKDSWRLDSRDVWSEYETYLQLRERTTGELYVPTLLGGGDVSFDGERQRAACCAESPFEDAPSLVHCRLVFKEICRPLEDFTNSFELVKAVTWALVAHSKAWKQCGILHRDVSVKSIVIYDSDDLGTPTSIGTHETLADWDVGWWPREGIGRDGAQIHRSDSWPFTSARLQEHPDRQHELADDLESFMHVLNYCALKHLPGAASTEAESAHLTQCLYDAVVPSNSSYPKGSPLKLEKVQNGTPFVNLNGLPAQHPLAGLLAELSQLCKQHYEHVVLPESPPRSPSPEEIFARGSCGGAHGVLPDYDGDLLQVDSPDSDELDGWSTRTFTSPSSTNVNIALSPFRSHDRMVGACMKAIRKVWPAVDRRDRAIPTRTRTRSLARMGSRVGAKRAWSESDCSETDGAGEDSKRKRARRSSESSAALSLGSVTRNAGGLRRRRLSK</sequence>
<evidence type="ECO:0000313" key="3">
    <source>
        <dbReference type="EMBL" id="PIL31104.1"/>
    </source>
</evidence>
<feature type="region of interest" description="Disordered" evidence="1">
    <location>
        <begin position="1"/>
        <end position="48"/>
    </location>
</feature>
<feature type="domain" description="Fungal-type protein kinase" evidence="2">
    <location>
        <begin position="436"/>
        <end position="567"/>
    </location>
</feature>
<dbReference type="OrthoDB" id="2745096at2759"/>
<dbReference type="EMBL" id="AYKW01000012">
    <property type="protein sequence ID" value="PIL31104.1"/>
    <property type="molecule type" value="Genomic_DNA"/>
</dbReference>
<evidence type="ECO:0000256" key="1">
    <source>
        <dbReference type="SAM" id="MobiDB-lite"/>
    </source>
</evidence>
<gene>
    <name evidence="3" type="ORF">GSI_05800</name>
</gene>
<proteinExistence type="predicted"/>
<dbReference type="InterPro" id="IPR040976">
    <property type="entry name" value="Pkinase_fungal"/>
</dbReference>
<feature type="compositionally biased region" description="Low complexity" evidence="1">
    <location>
        <begin position="125"/>
        <end position="135"/>
    </location>
</feature>
<dbReference type="STRING" id="1077348.A0A2G8SBG4"/>
<evidence type="ECO:0000259" key="2">
    <source>
        <dbReference type="Pfam" id="PF17667"/>
    </source>
</evidence>
<reference evidence="3 4" key="1">
    <citation type="journal article" date="2015" name="Sci. Rep.">
        <title>Chromosome-level genome map provides insights into diverse defense mechanisms in the medicinal fungus Ganoderma sinense.</title>
        <authorList>
            <person name="Zhu Y."/>
            <person name="Xu J."/>
            <person name="Sun C."/>
            <person name="Zhou S."/>
            <person name="Xu H."/>
            <person name="Nelson D.R."/>
            <person name="Qian J."/>
            <person name="Song J."/>
            <person name="Luo H."/>
            <person name="Xiang L."/>
            <person name="Li Y."/>
            <person name="Xu Z."/>
            <person name="Ji A."/>
            <person name="Wang L."/>
            <person name="Lu S."/>
            <person name="Hayward A."/>
            <person name="Sun W."/>
            <person name="Li X."/>
            <person name="Schwartz D.C."/>
            <person name="Wang Y."/>
            <person name="Chen S."/>
        </authorList>
    </citation>
    <scope>NUCLEOTIDE SEQUENCE [LARGE SCALE GENOMIC DNA]</scope>
    <source>
        <strain evidence="3 4">ZZ0214-1</strain>
    </source>
</reference>